<feature type="compositionally biased region" description="Basic and acidic residues" evidence="1">
    <location>
        <begin position="131"/>
        <end position="144"/>
    </location>
</feature>
<proteinExistence type="predicted"/>
<dbReference type="EMBL" id="JANEYG010000052">
    <property type="protein sequence ID" value="KAJ8915594.1"/>
    <property type="molecule type" value="Genomic_DNA"/>
</dbReference>
<evidence type="ECO:0000256" key="1">
    <source>
        <dbReference type="SAM" id="MobiDB-lite"/>
    </source>
</evidence>
<keyword evidence="3" id="KW-1185">Reference proteome</keyword>
<feature type="non-terminal residue" evidence="2">
    <location>
        <position position="1"/>
    </location>
</feature>
<feature type="compositionally biased region" description="Basic and acidic residues" evidence="1">
    <location>
        <begin position="157"/>
        <end position="166"/>
    </location>
</feature>
<evidence type="ECO:0008006" key="4">
    <source>
        <dbReference type="Google" id="ProtNLM"/>
    </source>
</evidence>
<comment type="caution">
    <text evidence="2">The sequence shown here is derived from an EMBL/GenBank/DDBJ whole genome shotgun (WGS) entry which is preliminary data.</text>
</comment>
<gene>
    <name evidence="2" type="ORF">NQ315_012479</name>
</gene>
<feature type="region of interest" description="Disordered" evidence="1">
    <location>
        <begin position="131"/>
        <end position="166"/>
    </location>
</feature>
<dbReference type="AlphaFoldDB" id="A0AAV8VN66"/>
<reference evidence="2 3" key="1">
    <citation type="journal article" date="2023" name="Insect Mol. Biol.">
        <title>Genome sequencing provides insights into the evolution of gene families encoding plant cell wall-degrading enzymes in longhorned beetles.</title>
        <authorList>
            <person name="Shin N.R."/>
            <person name="Okamura Y."/>
            <person name="Kirsch R."/>
            <person name="Pauchet Y."/>
        </authorList>
    </citation>
    <scope>NUCLEOTIDE SEQUENCE [LARGE SCALE GENOMIC DNA]</scope>
    <source>
        <strain evidence="2">EAD_L_NR</strain>
    </source>
</reference>
<accession>A0AAV8VN66</accession>
<dbReference type="Proteomes" id="UP001159042">
    <property type="component" value="Unassembled WGS sequence"/>
</dbReference>
<name>A0AAV8VN66_9CUCU</name>
<protein>
    <recommendedName>
        <fullName evidence="4">C2 domain-containing protein</fullName>
    </recommendedName>
</protein>
<evidence type="ECO:0000313" key="3">
    <source>
        <dbReference type="Proteomes" id="UP001159042"/>
    </source>
</evidence>
<sequence>KCQLKTSTKSTAKPRYNEICLYYDYKAPGIKFYFIKKPQGVYLSPKQKCNNFICKSRQRKGGIIRLQLTECNLTSTTTKRDRGTATKGHKIDKALISSDHAKDHAKGKSVIADRQIIISLDHAKGKLATGDRRIKNLGRPREGQVGDSRPTNKYFVRPREGQVGDS</sequence>
<organism evidence="2 3">
    <name type="scientific">Exocentrus adspersus</name>
    <dbReference type="NCBI Taxonomy" id="1586481"/>
    <lineage>
        <taxon>Eukaryota</taxon>
        <taxon>Metazoa</taxon>
        <taxon>Ecdysozoa</taxon>
        <taxon>Arthropoda</taxon>
        <taxon>Hexapoda</taxon>
        <taxon>Insecta</taxon>
        <taxon>Pterygota</taxon>
        <taxon>Neoptera</taxon>
        <taxon>Endopterygota</taxon>
        <taxon>Coleoptera</taxon>
        <taxon>Polyphaga</taxon>
        <taxon>Cucujiformia</taxon>
        <taxon>Chrysomeloidea</taxon>
        <taxon>Cerambycidae</taxon>
        <taxon>Lamiinae</taxon>
        <taxon>Acanthocinini</taxon>
        <taxon>Exocentrus</taxon>
    </lineage>
</organism>
<evidence type="ECO:0000313" key="2">
    <source>
        <dbReference type="EMBL" id="KAJ8915594.1"/>
    </source>
</evidence>